<dbReference type="AlphaFoldDB" id="A0A699X4S5"/>
<comment type="caution">
    <text evidence="2">The sequence shown here is derived from an EMBL/GenBank/DDBJ whole genome shotgun (WGS) entry which is preliminary data.</text>
</comment>
<accession>A0A699X4S5</accession>
<protein>
    <submittedName>
        <fullName evidence="2">Uncharacterized protein</fullName>
    </submittedName>
</protein>
<dbReference type="EMBL" id="BKCJ011787845">
    <property type="protein sequence ID" value="GFD52908.1"/>
    <property type="molecule type" value="Genomic_DNA"/>
</dbReference>
<feature type="compositionally biased region" description="Basic and acidic residues" evidence="1">
    <location>
        <begin position="23"/>
        <end position="48"/>
    </location>
</feature>
<feature type="non-terminal residue" evidence="2">
    <location>
        <position position="1"/>
    </location>
</feature>
<gene>
    <name evidence="2" type="ORF">Tci_924877</name>
</gene>
<evidence type="ECO:0000256" key="1">
    <source>
        <dbReference type="SAM" id="MobiDB-lite"/>
    </source>
</evidence>
<organism evidence="2">
    <name type="scientific">Tanacetum cinerariifolium</name>
    <name type="common">Dalmatian daisy</name>
    <name type="synonym">Chrysanthemum cinerariifolium</name>
    <dbReference type="NCBI Taxonomy" id="118510"/>
    <lineage>
        <taxon>Eukaryota</taxon>
        <taxon>Viridiplantae</taxon>
        <taxon>Streptophyta</taxon>
        <taxon>Embryophyta</taxon>
        <taxon>Tracheophyta</taxon>
        <taxon>Spermatophyta</taxon>
        <taxon>Magnoliopsida</taxon>
        <taxon>eudicotyledons</taxon>
        <taxon>Gunneridae</taxon>
        <taxon>Pentapetalae</taxon>
        <taxon>asterids</taxon>
        <taxon>campanulids</taxon>
        <taxon>Asterales</taxon>
        <taxon>Asteraceae</taxon>
        <taxon>Asteroideae</taxon>
        <taxon>Anthemideae</taxon>
        <taxon>Anthemidinae</taxon>
        <taxon>Tanacetum</taxon>
    </lineage>
</organism>
<feature type="non-terminal residue" evidence="2">
    <location>
        <position position="105"/>
    </location>
</feature>
<proteinExistence type="predicted"/>
<sequence length="105" mass="11381">KKKRTHGLKILYKIGLSSRIVSSDKEGLGDQEDASKQEKSIADIDQDKGATLVDDTQGRMNEEDLFGVHDLSGDEVFVDVTASKNVEQDATVAEKEISTGEVVTA</sequence>
<feature type="region of interest" description="Disordered" evidence="1">
    <location>
        <begin position="23"/>
        <end position="58"/>
    </location>
</feature>
<name>A0A699X4S5_TANCI</name>
<reference evidence="2" key="1">
    <citation type="journal article" date="2019" name="Sci. Rep.">
        <title>Draft genome of Tanacetum cinerariifolium, the natural source of mosquito coil.</title>
        <authorList>
            <person name="Yamashiro T."/>
            <person name="Shiraishi A."/>
            <person name="Satake H."/>
            <person name="Nakayama K."/>
        </authorList>
    </citation>
    <scope>NUCLEOTIDE SEQUENCE</scope>
</reference>
<evidence type="ECO:0000313" key="2">
    <source>
        <dbReference type="EMBL" id="GFD52908.1"/>
    </source>
</evidence>